<accession>A0AAN7QU62</accession>
<evidence type="ECO:0000313" key="1">
    <source>
        <dbReference type="EMBL" id="KAK4780034.1"/>
    </source>
</evidence>
<sequence>MASRGSWQQIWFEGAAASSVVTREVTNTHHLGMVRLHPQPQGILRRHRLTIFHHCHRRLVLSIRLHRPHQDTRKDTPHFFRPHHRLPISSMMMMAAVPS</sequence>
<comment type="caution">
    <text evidence="1">The sequence shown here is derived from an EMBL/GenBank/DDBJ whole genome shotgun (WGS) entry which is preliminary data.</text>
</comment>
<protein>
    <submittedName>
        <fullName evidence="1">Uncharacterized protein</fullName>
    </submittedName>
</protein>
<dbReference type="EMBL" id="JAXIOK010000001">
    <property type="protein sequence ID" value="KAK4780034.1"/>
    <property type="molecule type" value="Genomic_DNA"/>
</dbReference>
<organism evidence="1 2">
    <name type="scientific">Trapa incisa</name>
    <dbReference type="NCBI Taxonomy" id="236973"/>
    <lineage>
        <taxon>Eukaryota</taxon>
        <taxon>Viridiplantae</taxon>
        <taxon>Streptophyta</taxon>
        <taxon>Embryophyta</taxon>
        <taxon>Tracheophyta</taxon>
        <taxon>Spermatophyta</taxon>
        <taxon>Magnoliopsida</taxon>
        <taxon>eudicotyledons</taxon>
        <taxon>Gunneridae</taxon>
        <taxon>Pentapetalae</taxon>
        <taxon>rosids</taxon>
        <taxon>malvids</taxon>
        <taxon>Myrtales</taxon>
        <taxon>Lythraceae</taxon>
        <taxon>Trapa</taxon>
    </lineage>
</organism>
<evidence type="ECO:0000313" key="2">
    <source>
        <dbReference type="Proteomes" id="UP001345219"/>
    </source>
</evidence>
<gene>
    <name evidence="1" type="ORF">SAY87_016140</name>
</gene>
<dbReference type="AlphaFoldDB" id="A0AAN7QU62"/>
<dbReference type="Proteomes" id="UP001345219">
    <property type="component" value="Chromosome 13"/>
</dbReference>
<proteinExistence type="predicted"/>
<name>A0AAN7QU62_9MYRT</name>
<reference evidence="1 2" key="1">
    <citation type="journal article" date="2023" name="Hortic Res">
        <title>Pangenome of water caltrop reveals structural variations and asymmetric subgenome divergence after allopolyploidization.</title>
        <authorList>
            <person name="Zhang X."/>
            <person name="Chen Y."/>
            <person name="Wang L."/>
            <person name="Yuan Y."/>
            <person name="Fang M."/>
            <person name="Shi L."/>
            <person name="Lu R."/>
            <person name="Comes H.P."/>
            <person name="Ma Y."/>
            <person name="Chen Y."/>
            <person name="Huang G."/>
            <person name="Zhou Y."/>
            <person name="Zheng Z."/>
            <person name="Qiu Y."/>
        </authorList>
    </citation>
    <scope>NUCLEOTIDE SEQUENCE [LARGE SCALE GENOMIC DNA]</scope>
    <source>
        <tissue evidence="1">Roots</tissue>
    </source>
</reference>
<keyword evidence="2" id="KW-1185">Reference proteome</keyword>